<reference evidence="2" key="2">
    <citation type="submission" date="2021-04" db="EMBL/GenBank/DDBJ databases">
        <authorList>
            <person name="Gilroy R."/>
        </authorList>
    </citation>
    <scope>NUCLEOTIDE SEQUENCE</scope>
    <source>
        <strain evidence="2">ChiHjej13B12-752</strain>
    </source>
</reference>
<comment type="caution">
    <text evidence="2">The sequence shown here is derived from an EMBL/GenBank/DDBJ whole genome shotgun (WGS) entry which is preliminary data.</text>
</comment>
<sequence length="311" mass="34984">MRLLLFIILSGIILGGCNQEQQAEDESTSGELASEENTGENSETEEEAVEESDNQSESEEETEDSSAEGNGDSVESEEEPPEDLLGGMSFKEGYWINYKGEDDSRNHMMRSDYINYNPDKEYTVTVASYVSYYYGEEFIKTNSYGHGGPKVIEKVPEADRVVISVEKVRADELEFYDAAMEDAVEDEEMNTTPEEFVGRGRLVEENLSGQIMFGQEFLSEDNLMQGEVIDENGNFTEAEGHAVTEELEYDPSESYAITVPASISYYRGSEFIETVEIEEAPAYIPVVDGANYINISFDEEFIYELNIIEVE</sequence>
<dbReference type="EMBL" id="DXHR01000021">
    <property type="protein sequence ID" value="HIW12760.1"/>
    <property type="molecule type" value="Genomic_DNA"/>
</dbReference>
<dbReference type="AlphaFoldDB" id="A0A9D1QG82"/>
<protein>
    <submittedName>
        <fullName evidence="2">Uncharacterized protein</fullName>
    </submittedName>
</protein>
<evidence type="ECO:0000313" key="3">
    <source>
        <dbReference type="Proteomes" id="UP000823989"/>
    </source>
</evidence>
<dbReference type="Proteomes" id="UP000823989">
    <property type="component" value="Unassembled WGS sequence"/>
</dbReference>
<feature type="compositionally biased region" description="Acidic residues" evidence="1">
    <location>
        <begin position="22"/>
        <end position="66"/>
    </location>
</feature>
<reference evidence="2" key="1">
    <citation type="journal article" date="2021" name="PeerJ">
        <title>Extensive microbial diversity within the chicken gut microbiome revealed by metagenomics and culture.</title>
        <authorList>
            <person name="Gilroy R."/>
            <person name="Ravi A."/>
            <person name="Getino M."/>
            <person name="Pursley I."/>
            <person name="Horton D.L."/>
            <person name="Alikhan N.F."/>
            <person name="Baker D."/>
            <person name="Gharbi K."/>
            <person name="Hall N."/>
            <person name="Watson M."/>
            <person name="Adriaenssens E.M."/>
            <person name="Foster-Nyarko E."/>
            <person name="Jarju S."/>
            <person name="Secka A."/>
            <person name="Antonio M."/>
            <person name="Oren A."/>
            <person name="Chaudhuri R.R."/>
            <person name="La Ragione R."/>
            <person name="Hildebrand F."/>
            <person name="Pallen M.J."/>
        </authorList>
    </citation>
    <scope>NUCLEOTIDE SEQUENCE</scope>
    <source>
        <strain evidence="2">ChiHjej13B12-752</strain>
    </source>
</reference>
<accession>A0A9D1QG82</accession>
<name>A0A9D1QG82_9STAP</name>
<proteinExistence type="predicted"/>
<dbReference type="PROSITE" id="PS51257">
    <property type="entry name" value="PROKAR_LIPOPROTEIN"/>
    <property type="match status" value="1"/>
</dbReference>
<feature type="region of interest" description="Disordered" evidence="1">
    <location>
        <begin position="20"/>
        <end position="88"/>
    </location>
</feature>
<evidence type="ECO:0000256" key="1">
    <source>
        <dbReference type="SAM" id="MobiDB-lite"/>
    </source>
</evidence>
<organism evidence="2 3">
    <name type="scientific">Candidatus Salinicoccus stercoripullorum</name>
    <dbReference type="NCBI Taxonomy" id="2838756"/>
    <lineage>
        <taxon>Bacteria</taxon>
        <taxon>Bacillati</taxon>
        <taxon>Bacillota</taxon>
        <taxon>Bacilli</taxon>
        <taxon>Bacillales</taxon>
        <taxon>Staphylococcaceae</taxon>
        <taxon>Salinicoccus</taxon>
    </lineage>
</organism>
<gene>
    <name evidence="2" type="ORF">H9891_06310</name>
</gene>
<evidence type="ECO:0000313" key="2">
    <source>
        <dbReference type="EMBL" id="HIW12760.1"/>
    </source>
</evidence>